<dbReference type="Pfam" id="PF13432">
    <property type="entry name" value="TPR_16"/>
    <property type="match status" value="2"/>
</dbReference>
<feature type="region of interest" description="Disordered" evidence="3">
    <location>
        <begin position="1"/>
        <end position="34"/>
    </location>
</feature>
<dbReference type="PROSITE" id="PS50005">
    <property type="entry name" value="TPR"/>
    <property type="match status" value="1"/>
</dbReference>
<name>A0A8H7ETL7_9FUNG</name>
<protein>
    <recommendedName>
        <fullName evidence="6">HCP-like protein</fullName>
    </recommendedName>
</protein>
<dbReference type="PANTHER" id="PTHR11102:SF160">
    <property type="entry name" value="ERAD-ASSOCIATED E3 UBIQUITIN-PROTEIN LIGASE COMPONENT HRD3"/>
    <property type="match status" value="1"/>
</dbReference>
<dbReference type="InterPro" id="IPR011990">
    <property type="entry name" value="TPR-like_helical_dom_sf"/>
</dbReference>
<keyword evidence="2" id="KW-0802">TPR repeat</keyword>
<evidence type="ECO:0008006" key="6">
    <source>
        <dbReference type="Google" id="ProtNLM"/>
    </source>
</evidence>
<dbReference type="Proteomes" id="UP000605846">
    <property type="component" value="Unassembled WGS sequence"/>
</dbReference>
<dbReference type="Gene3D" id="1.25.40.10">
    <property type="entry name" value="Tetratricopeptide repeat domain"/>
    <property type="match status" value="7"/>
</dbReference>
<dbReference type="InterPro" id="IPR006597">
    <property type="entry name" value="Sel1-like"/>
</dbReference>
<reference evidence="4" key="1">
    <citation type="submission" date="2020-01" db="EMBL/GenBank/DDBJ databases">
        <title>Genome Sequencing of Three Apophysomyces-Like Fungal Strains Confirms a Novel Fungal Genus in the Mucoromycota with divergent Burkholderia-like Endosymbiotic Bacteria.</title>
        <authorList>
            <person name="Stajich J.E."/>
            <person name="Macias A.M."/>
            <person name="Carter-House D."/>
            <person name="Lovett B."/>
            <person name="Kasson L.R."/>
            <person name="Berry K."/>
            <person name="Grigoriev I."/>
            <person name="Chang Y."/>
            <person name="Spatafora J."/>
            <person name="Kasson M.T."/>
        </authorList>
    </citation>
    <scope>NUCLEOTIDE SEQUENCE</scope>
    <source>
        <strain evidence="4">NRRL A-21654</strain>
    </source>
</reference>
<gene>
    <name evidence="4" type="ORF">EC973_008540</name>
</gene>
<keyword evidence="5" id="KW-1185">Reference proteome</keyword>
<sequence length="1592" mass="178996">MGTQHSRLKRKQKKIPPHPSTPVRCPPQPKTSPCIPLLPQQRPILRDRAPTEENQNRNTRIEDYSKDISDNVLSNCTQSISDILPAYIPVTFQPGIGCTRFSSCSSSVTDPTSSAVSLTSALFSIDSTTAPSSLSSLSSVSFQSKYSLPFVHNSPSNTHTLLDETKQKIYTALVNDADSTNDLRLRLKIAQCKIQGFGTPVDLDEAFHELIHLARQLTGADLVQISYFLGFCYYSGKTPSGKVDPQNAYTWFERAATQHEPVDLVSNAQYLAATLIAHKKVALDFSKALSLFEKAANHGHVIAQHVMGWQAERQDDHLAREWYHHAAQQNYAPAQADLGDWLLRHHADLKEHVEEAIFWLQRAAEQNNAKAHLLLASLYGEGKLVDKDCKQAQAHYHRITIDPSHPNHPTIHYAAAIAFRNGSHGLSQDFERAVQHLTVAAKANFPPAQRTLGTMYYQGQGVVKDVTLAHELFRQAALQNDPRALGFLGELLQHGIGCTVDIETALEYYEKAFHCGDVVSALSKGLLLHHTSQHHEALQWFKRVVQCDTRSLEFDFMRAHQKARLMIALYRSWGWGGVLCDPLQAFSDLKALAKEGFSEAFYWVGSGYTEGIVRQGRVVVSPNPSLGFEYFEKAAIQGISFAQYKVATILATGTVSGNKDPKNAFIHYKNAADQGHPKAQYSVGLYYFKGISPVEVDLKEAQRWFRASLEDNDDMAVVSDALLNLAQLVMDNEPQEAFKYLTKAVELGNVAGLRGLAVIYEKQGATESYATAFRLLSEAIRQKDARSWVAMAKYYENGWSVPQSIEQARACLTEAEKLGYARASIAIAELYERQKEWDDALQKYNKVALKEPFASKVGWLARLGKCRLVIYRNKGTEQDRVQVYQWLQEMAAKNSQEESVEPLTMLGIYYQTTVNDASEEAIRCYNKAINCTTTSTHWPQENARFRLARLCVEKGKHKEALGYFTQLHPLLESMNHHSRETMIQARQIRYYTGYLLLHGKGVLHDVEEAKRFLLHAAEEGEGDAAYELGVLLANEDEEEAIQMLRQGRSVNHAGCIRELALILQRRRRDEEDWTGENVYELLEEASELGDIEALFHLGMSNQYGLGTFIQGGNLRSAIGYYTDAALRGHSQAALYCGQVHHLLGQFHEAAEWFLKVPDNRTALMRLAAYRLNGSGGLEQDERAAFLELERLYGQEKDNKLLAELLILTGQCLERGQGTPQNKAAAKDRYLRAAGLTNTDAMFRLGILCEEEKDMAGAFHWYSLAATTDHHVESQYRMGLCHWQALVDQERNPIAAKRYFGKAAEQGHARAKFELGNVLWYLEEYDQALASYYDAAELNVPEAFCGLGKLYYSGFHSNDFVIHKDLQKAFEYFLKATQIPGHDGIADFMVGTYYTEGYCEHIKPSAREALAWYLRAHELGVSFAQVFIGKLKHMMADDIDDSQQAEDLRAEAYGWFASAQDNDIHAQVMVALYHLNGWGRVARDERLGFRRLLSIAKEGHTEAYTDIALCFEKGIGVDQNYQDALAYWMLASQVDEDAEVLDRVGYYHEHGLGGLKADKDEAKKYYESANLIRNRNVSKDHSIVSTSSSASSY</sequence>
<comment type="similarity">
    <text evidence="1">Belongs to the sel-1 family.</text>
</comment>
<dbReference type="InterPro" id="IPR050767">
    <property type="entry name" value="Sel1_AlgK"/>
</dbReference>
<dbReference type="EMBL" id="JABAYA010000074">
    <property type="protein sequence ID" value="KAF7726666.1"/>
    <property type="molecule type" value="Genomic_DNA"/>
</dbReference>
<dbReference type="SUPFAM" id="SSF81901">
    <property type="entry name" value="HCP-like"/>
    <property type="match status" value="8"/>
</dbReference>
<dbReference type="SMART" id="SM00028">
    <property type="entry name" value="TPR"/>
    <property type="match status" value="6"/>
</dbReference>
<feature type="compositionally biased region" description="Basic residues" evidence="3">
    <location>
        <begin position="1"/>
        <end position="16"/>
    </location>
</feature>
<evidence type="ECO:0000313" key="5">
    <source>
        <dbReference type="Proteomes" id="UP000605846"/>
    </source>
</evidence>
<dbReference type="PANTHER" id="PTHR11102">
    <property type="entry name" value="SEL-1-LIKE PROTEIN"/>
    <property type="match status" value="1"/>
</dbReference>
<evidence type="ECO:0000256" key="2">
    <source>
        <dbReference type="PROSITE-ProRule" id="PRU00339"/>
    </source>
</evidence>
<comment type="caution">
    <text evidence="4">The sequence shown here is derived from an EMBL/GenBank/DDBJ whole genome shotgun (WGS) entry which is preliminary data.</text>
</comment>
<evidence type="ECO:0000313" key="4">
    <source>
        <dbReference type="EMBL" id="KAF7726666.1"/>
    </source>
</evidence>
<evidence type="ECO:0000256" key="3">
    <source>
        <dbReference type="SAM" id="MobiDB-lite"/>
    </source>
</evidence>
<dbReference type="OrthoDB" id="272077at2759"/>
<organism evidence="4 5">
    <name type="scientific">Apophysomyces ossiformis</name>
    <dbReference type="NCBI Taxonomy" id="679940"/>
    <lineage>
        <taxon>Eukaryota</taxon>
        <taxon>Fungi</taxon>
        <taxon>Fungi incertae sedis</taxon>
        <taxon>Mucoromycota</taxon>
        <taxon>Mucoromycotina</taxon>
        <taxon>Mucoromycetes</taxon>
        <taxon>Mucorales</taxon>
        <taxon>Mucorineae</taxon>
        <taxon>Mucoraceae</taxon>
        <taxon>Apophysomyces</taxon>
    </lineage>
</organism>
<feature type="repeat" description="TPR" evidence="2">
    <location>
        <begin position="1308"/>
        <end position="1341"/>
    </location>
</feature>
<dbReference type="Pfam" id="PF08238">
    <property type="entry name" value="Sel1"/>
    <property type="match status" value="22"/>
</dbReference>
<proteinExistence type="inferred from homology"/>
<dbReference type="InterPro" id="IPR019734">
    <property type="entry name" value="TPR_rpt"/>
</dbReference>
<evidence type="ECO:0000256" key="1">
    <source>
        <dbReference type="ARBA" id="ARBA00038101"/>
    </source>
</evidence>
<feature type="region of interest" description="Disordered" evidence="3">
    <location>
        <begin position="44"/>
        <end position="63"/>
    </location>
</feature>
<accession>A0A8H7ETL7</accession>
<dbReference type="SMART" id="SM00671">
    <property type="entry name" value="SEL1"/>
    <property type="match status" value="26"/>
</dbReference>
<feature type="compositionally biased region" description="Pro residues" evidence="3">
    <location>
        <begin position="17"/>
        <end position="30"/>
    </location>
</feature>